<keyword evidence="9" id="KW-0805">Transcription regulation</keyword>
<dbReference type="AlphaFoldDB" id="A0A8S9ZHM7"/>
<dbReference type="Gene3D" id="1.20.920.10">
    <property type="entry name" value="Bromodomain-like"/>
    <property type="match status" value="1"/>
</dbReference>
<feature type="domain" description="TAZ-type" evidence="18">
    <location>
        <begin position="31"/>
        <end position="118"/>
    </location>
</feature>
<feature type="region of interest" description="Disordered" evidence="16">
    <location>
        <begin position="150"/>
        <end position="177"/>
    </location>
</feature>
<dbReference type="Pfam" id="PF23570">
    <property type="entry name" value="PHD_P300"/>
    <property type="match status" value="1"/>
</dbReference>
<dbReference type="GO" id="GO:0008270">
    <property type="term" value="F:zinc ion binding"/>
    <property type="evidence" value="ECO:0007669"/>
    <property type="project" value="UniProtKB-KW"/>
</dbReference>
<dbReference type="Gene3D" id="1.20.1020.10">
    <property type="entry name" value="TAZ domain"/>
    <property type="match status" value="1"/>
</dbReference>
<dbReference type="GO" id="GO:0005634">
    <property type="term" value="C:nucleus"/>
    <property type="evidence" value="ECO:0007669"/>
    <property type="project" value="UniProtKB-SubCell"/>
</dbReference>
<keyword evidence="8" id="KW-0156">Chromatin regulator</keyword>
<reference evidence="20" key="1">
    <citation type="journal article" date="2020" name="Ecol. Evol.">
        <title>Genome structure and content of the rice root-knot nematode (Meloidogyne graminicola).</title>
        <authorList>
            <person name="Phan N.T."/>
            <person name="Danchin E.G.J."/>
            <person name="Klopp C."/>
            <person name="Perfus-Barbeoch L."/>
            <person name="Kozlowski D.K."/>
            <person name="Koutsovoulos G.D."/>
            <person name="Lopez-Roques C."/>
            <person name="Bouchez O."/>
            <person name="Zahm M."/>
            <person name="Besnard G."/>
            <person name="Bellafiore S."/>
        </authorList>
    </citation>
    <scope>NUCLEOTIDE SEQUENCE</scope>
    <source>
        <strain evidence="20">VN-18</strain>
    </source>
</reference>
<dbReference type="InterPro" id="IPR036529">
    <property type="entry name" value="KIX_dom_sf"/>
</dbReference>
<evidence type="ECO:0000256" key="10">
    <source>
        <dbReference type="ARBA" id="ARBA00023117"/>
    </source>
</evidence>
<comment type="caution">
    <text evidence="20">The sequence shown here is derived from an EMBL/GenBank/DDBJ whole genome shotgun (WGS) entry which is preliminary data.</text>
</comment>
<dbReference type="OrthoDB" id="899at2759"/>
<dbReference type="InterPro" id="IPR013178">
    <property type="entry name" value="Histone_AcTrfase_Rtt109/CBP"/>
</dbReference>
<sequence length="732" mass="84044">MAQANKCAINQVQVQVGPPSQQLVGSGHPQDPEKRKLIQQQLVLLLHAHKCQQREKSEPQNRGQCTLPYCNTMKGVLEHMVKCTAGRQCQFPHCASSRQIITHWKNCNKEDCPVCNPVKKYTNQPGVSSEQRQGDMMLNALNFGGGSILQSTPGPSSISMQPQSQISQQPMFGSPPSQATTVNTLLDGYNPNSNPFRSTNPPNKTGQVGQQQLYSSNDGIPPPEPPTQPKDWHASITLDLRNHLVGKLVKAIFPSPDPAAIHDQRIRDLISYSRKVEKDMFEQAPDKEAYYHMLAEKIYKIQKELQEKKNRRLNEQQQQLAQPQQDLQHTGIIQQQMLTVKEIKQEPKIIEQPHQQNNQSQAMMNFVDQIPNKRPKIEEPDIPSTSESTITVKQEPNISNNSSSLFPPSSESSISRRSTTPKETKPSTSTAPQEPIVRDPKIFNANELRSHLLPVWQKLWDSEPECIPFRLPVDPEHLHIPDYFDIIKNPMDLKTIRDGLDQGKYKNPWEVCDHMWLMFENAWLYNRKNTKIHKWCTRLSEIFVEEINPVMRQMGYCCGQKLSFTPLVQFCFGITKNNAACVIARDQPYMMYECTSTSYLVTVSDKYIYCVKCFEALPEKGINLNENTSDPPNWIPKTMFQKMKNDQVDMEPFDNCLICDRKWHRICALNNNKITPEGFICEQCRVEKSRPRPDNKFTAKKLPHCQISRYIEDRVNNFLRQKLSENDPKLKL</sequence>
<dbReference type="CDD" id="cd15802">
    <property type="entry name" value="RING_CBP-p300"/>
    <property type="match status" value="1"/>
</dbReference>
<feature type="region of interest" description="Disordered" evidence="16">
    <location>
        <begin position="190"/>
        <end position="229"/>
    </location>
</feature>
<name>A0A8S9ZHM7_9BILA</name>
<evidence type="ECO:0000256" key="5">
    <source>
        <dbReference type="ARBA" id="ARBA00022737"/>
    </source>
</evidence>
<keyword evidence="4 15" id="KW-0479">Metal-binding</keyword>
<gene>
    <name evidence="20" type="ORF">Mgra_00007807</name>
</gene>
<keyword evidence="6 15" id="KW-0863">Zinc-finger</keyword>
<keyword evidence="5" id="KW-0677">Repeat</keyword>
<keyword evidence="7 15" id="KW-0862">Zinc</keyword>
<evidence type="ECO:0000256" key="9">
    <source>
        <dbReference type="ARBA" id="ARBA00023015"/>
    </source>
</evidence>
<evidence type="ECO:0000256" key="16">
    <source>
        <dbReference type="SAM" id="MobiDB-lite"/>
    </source>
</evidence>
<feature type="compositionally biased region" description="Low complexity" evidence="16">
    <location>
        <begin position="396"/>
        <end position="418"/>
    </location>
</feature>
<proteinExistence type="predicted"/>
<dbReference type="SUPFAM" id="SSF47040">
    <property type="entry name" value="Kix domain of CBP (creb binding protein)"/>
    <property type="match status" value="1"/>
</dbReference>
<dbReference type="Proteomes" id="UP000605970">
    <property type="component" value="Unassembled WGS sequence"/>
</dbReference>
<keyword evidence="11" id="KW-0804">Transcription</keyword>
<feature type="domain" description="Bromo" evidence="17">
    <location>
        <begin position="461"/>
        <end position="533"/>
    </location>
</feature>
<comment type="catalytic activity">
    <reaction evidence="13">
        <text>L-lysyl-[protein] + acetyl-CoA = N(6)-acetyl-L-lysyl-[protein] + CoA + H(+)</text>
        <dbReference type="Rhea" id="RHEA:45948"/>
        <dbReference type="Rhea" id="RHEA-COMP:9752"/>
        <dbReference type="Rhea" id="RHEA-COMP:10731"/>
        <dbReference type="ChEBI" id="CHEBI:15378"/>
        <dbReference type="ChEBI" id="CHEBI:29969"/>
        <dbReference type="ChEBI" id="CHEBI:57287"/>
        <dbReference type="ChEBI" id="CHEBI:57288"/>
        <dbReference type="ChEBI" id="CHEBI:61930"/>
        <dbReference type="EC" id="2.3.1.48"/>
    </reaction>
</comment>
<evidence type="ECO:0000256" key="2">
    <source>
        <dbReference type="ARBA" id="ARBA00013184"/>
    </source>
</evidence>
<feature type="compositionally biased region" description="Polar residues" evidence="16">
    <location>
        <begin position="190"/>
        <end position="218"/>
    </location>
</feature>
<dbReference type="InterPro" id="IPR003101">
    <property type="entry name" value="KIX_dom"/>
</dbReference>
<evidence type="ECO:0000256" key="8">
    <source>
        <dbReference type="ARBA" id="ARBA00022853"/>
    </source>
</evidence>
<keyword evidence="12" id="KW-0539">Nucleus</keyword>
<dbReference type="Pfam" id="PF02135">
    <property type="entry name" value="zf-TAZ"/>
    <property type="match status" value="1"/>
</dbReference>
<evidence type="ECO:0000256" key="12">
    <source>
        <dbReference type="ARBA" id="ARBA00023242"/>
    </source>
</evidence>
<comment type="subcellular location">
    <subcellularLocation>
        <location evidence="1">Nucleus</location>
    </subcellularLocation>
</comment>
<evidence type="ECO:0000256" key="3">
    <source>
        <dbReference type="ARBA" id="ARBA00022679"/>
    </source>
</evidence>
<evidence type="ECO:0000256" key="13">
    <source>
        <dbReference type="ARBA" id="ARBA00048017"/>
    </source>
</evidence>
<dbReference type="SUPFAM" id="SSF47370">
    <property type="entry name" value="Bromodomain"/>
    <property type="match status" value="1"/>
</dbReference>
<evidence type="ECO:0000259" key="17">
    <source>
        <dbReference type="PROSITE" id="PS50014"/>
    </source>
</evidence>
<dbReference type="InterPro" id="IPR010303">
    <property type="entry name" value="RING_CBP-p300"/>
</dbReference>
<dbReference type="SUPFAM" id="SSF57933">
    <property type="entry name" value="TAZ domain"/>
    <property type="match status" value="1"/>
</dbReference>
<dbReference type="Pfam" id="PF02172">
    <property type="entry name" value="KIX"/>
    <property type="match status" value="1"/>
</dbReference>
<dbReference type="InterPro" id="IPR013083">
    <property type="entry name" value="Znf_RING/FYVE/PHD"/>
</dbReference>
<dbReference type="SMART" id="SM00551">
    <property type="entry name" value="ZnF_TAZ"/>
    <property type="match status" value="1"/>
</dbReference>
<dbReference type="Pfam" id="PF00439">
    <property type="entry name" value="Bromodomain"/>
    <property type="match status" value="1"/>
</dbReference>
<dbReference type="PRINTS" id="PR00503">
    <property type="entry name" value="BROMODOMAIN"/>
</dbReference>
<protein>
    <recommendedName>
        <fullName evidence="2">histone acetyltransferase</fullName>
        <ecNumber evidence="2">2.3.1.48</ecNumber>
    </recommendedName>
</protein>
<feature type="compositionally biased region" description="Low complexity" evidence="16">
    <location>
        <begin position="155"/>
        <end position="171"/>
    </location>
</feature>
<keyword evidence="10 14" id="KW-0103">Bromodomain</keyword>
<evidence type="ECO:0000256" key="1">
    <source>
        <dbReference type="ARBA" id="ARBA00004123"/>
    </source>
</evidence>
<dbReference type="PANTHER" id="PTHR13808:SF1">
    <property type="entry name" value="HISTONE ACETYLTRANSFERASE"/>
    <property type="match status" value="1"/>
</dbReference>
<dbReference type="CDD" id="cd15557">
    <property type="entry name" value="PHD_CBP_p300"/>
    <property type="match status" value="1"/>
</dbReference>
<dbReference type="EC" id="2.3.1.48" evidence="2"/>
<evidence type="ECO:0000313" key="21">
    <source>
        <dbReference type="Proteomes" id="UP000605970"/>
    </source>
</evidence>
<dbReference type="Gene3D" id="1.10.246.20">
    <property type="entry name" value="Coactivator CBP, KIX domain"/>
    <property type="match status" value="1"/>
</dbReference>
<dbReference type="SMART" id="SM00297">
    <property type="entry name" value="BROMO"/>
    <property type="match status" value="1"/>
</dbReference>
<feature type="domain" description="KIX" evidence="19">
    <location>
        <begin position="227"/>
        <end position="306"/>
    </location>
</feature>
<dbReference type="Gene3D" id="3.30.40.10">
    <property type="entry name" value="Zinc/RING finger domain, C3HC4 (zinc finger)"/>
    <property type="match status" value="1"/>
</dbReference>
<dbReference type="PANTHER" id="PTHR13808">
    <property type="entry name" value="CBP/P300-RELATED"/>
    <property type="match status" value="1"/>
</dbReference>
<dbReference type="Gene3D" id="2.10.110.40">
    <property type="match status" value="1"/>
</dbReference>
<dbReference type="GO" id="GO:0004402">
    <property type="term" value="F:histone acetyltransferase activity"/>
    <property type="evidence" value="ECO:0007669"/>
    <property type="project" value="InterPro"/>
</dbReference>
<dbReference type="InterPro" id="IPR036427">
    <property type="entry name" value="Bromodomain-like_sf"/>
</dbReference>
<dbReference type="InterPro" id="IPR056484">
    <property type="entry name" value="PHD_P300"/>
</dbReference>
<dbReference type="InterPro" id="IPR038547">
    <property type="entry name" value="RING_CBP-p300_sf"/>
</dbReference>
<dbReference type="GO" id="GO:0045944">
    <property type="term" value="P:positive regulation of transcription by RNA polymerase II"/>
    <property type="evidence" value="ECO:0007669"/>
    <property type="project" value="TreeGrafter"/>
</dbReference>
<dbReference type="GO" id="GO:0003713">
    <property type="term" value="F:transcription coactivator activity"/>
    <property type="evidence" value="ECO:0007669"/>
    <property type="project" value="TreeGrafter"/>
</dbReference>
<dbReference type="GO" id="GO:0005667">
    <property type="term" value="C:transcription regulator complex"/>
    <property type="evidence" value="ECO:0007669"/>
    <property type="project" value="TreeGrafter"/>
</dbReference>
<evidence type="ECO:0000259" key="18">
    <source>
        <dbReference type="PROSITE" id="PS50134"/>
    </source>
</evidence>
<dbReference type="GO" id="GO:0031490">
    <property type="term" value="F:chromatin DNA binding"/>
    <property type="evidence" value="ECO:0007669"/>
    <property type="project" value="TreeGrafter"/>
</dbReference>
<dbReference type="Pfam" id="PF06001">
    <property type="entry name" value="RING_CBP-p300"/>
    <property type="match status" value="1"/>
</dbReference>
<evidence type="ECO:0000256" key="11">
    <source>
        <dbReference type="ARBA" id="ARBA00023163"/>
    </source>
</evidence>
<dbReference type="PROSITE" id="PS50952">
    <property type="entry name" value="KIX"/>
    <property type="match status" value="1"/>
</dbReference>
<dbReference type="InterPro" id="IPR035898">
    <property type="entry name" value="TAZ_dom_sf"/>
</dbReference>
<dbReference type="EMBL" id="JABEBT010000093">
    <property type="protein sequence ID" value="KAF7632817.1"/>
    <property type="molecule type" value="Genomic_DNA"/>
</dbReference>
<feature type="compositionally biased region" description="Polar residues" evidence="16">
    <location>
        <begin position="383"/>
        <end position="394"/>
    </location>
</feature>
<dbReference type="GO" id="GO:0000123">
    <property type="term" value="C:histone acetyltransferase complex"/>
    <property type="evidence" value="ECO:0007669"/>
    <property type="project" value="TreeGrafter"/>
</dbReference>
<evidence type="ECO:0000259" key="19">
    <source>
        <dbReference type="PROSITE" id="PS50952"/>
    </source>
</evidence>
<keyword evidence="21" id="KW-1185">Reference proteome</keyword>
<keyword evidence="3" id="KW-0808">Transferase</keyword>
<evidence type="ECO:0000256" key="7">
    <source>
        <dbReference type="ARBA" id="ARBA00022833"/>
    </source>
</evidence>
<dbReference type="PROSITE" id="PS50134">
    <property type="entry name" value="ZF_TAZ"/>
    <property type="match status" value="1"/>
</dbReference>
<evidence type="ECO:0000256" key="15">
    <source>
        <dbReference type="PROSITE-ProRule" id="PRU00203"/>
    </source>
</evidence>
<evidence type="ECO:0000313" key="20">
    <source>
        <dbReference type="EMBL" id="KAF7632817.1"/>
    </source>
</evidence>
<accession>A0A8S9ZHM7</accession>
<dbReference type="PROSITE" id="PS50014">
    <property type="entry name" value="BROMODOMAIN_2"/>
    <property type="match status" value="1"/>
</dbReference>
<feature type="region of interest" description="Disordered" evidence="16">
    <location>
        <begin position="374"/>
        <end position="439"/>
    </location>
</feature>
<evidence type="ECO:0000256" key="4">
    <source>
        <dbReference type="ARBA" id="ARBA00022723"/>
    </source>
</evidence>
<evidence type="ECO:0000256" key="14">
    <source>
        <dbReference type="PROSITE-ProRule" id="PRU00035"/>
    </source>
</evidence>
<feature type="zinc finger region" description="TAZ-type" evidence="15">
    <location>
        <begin position="31"/>
        <end position="118"/>
    </location>
</feature>
<dbReference type="InterPro" id="IPR000197">
    <property type="entry name" value="Znf_TAZ"/>
</dbReference>
<evidence type="ECO:0000256" key="6">
    <source>
        <dbReference type="ARBA" id="ARBA00022771"/>
    </source>
</evidence>
<dbReference type="InterPro" id="IPR001487">
    <property type="entry name" value="Bromodomain"/>
</dbReference>
<organism evidence="20 21">
    <name type="scientific">Meloidogyne graminicola</name>
    <dbReference type="NCBI Taxonomy" id="189291"/>
    <lineage>
        <taxon>Eukaryota</taxon>
        <taxon>Metazoa</taxon>
        <taxon>Ecdysozoa</taxon>
        <taxon>Nematoda</taxon>
        <taxon>Chromadorea</taxon>
        <taxon>Rhabditida</taxon>
        <taxon>Tylenchina</taxon>
        <taxon>Tylenchomorpha</taxon>
        <taxon>Tylenchoidea</taxon>
        <taxon>Meloidogynidae</taxon>
        <taxon>Meloidogyninae</taxon>
        <taxon>Meloidogyne</taxon>
    </lineage>
</organism>